<reference evidence="2 3" key="1">
    <citation type="submission" date="2023-05" db="EMBL/GenBank/DDBJ databases">
        <title>Chelatococcus sp. nov., a moderately thermophilic bacterium isolated from hot spring microbial mat.</title>
        <authorList>
            <person name="Hu C.-J."/>
            <person name="Li W.-J."/>
        </authorList>
    </citation>
    <scope>NUCLEOTIDE SEQUENCE [LARGE SCALE GENOMIC DNA]</scope>
    <source>
        <strain evidence="2 3">SYSU G07232</strain>
    </source>
</reference>
<name>A0ABT7AI37_9HYPH</name>
<dbReference type="Gene3D" id="6.10.280.50">
    <property type="match status" value="1"/>
</dbReference>
<keyword evidence="1" id="KW-0175">Coiled coil</keyword>
<evidence type="ECO:0000313" key="2">
    <source>
        <dbReference type="EMBL" id="MDJ1158276.1"/>
    </source>
</evidence>
<proteinExistence type="predicted"/>
<sequence length="62" mass="7286">MSLQAHLAELERRHRALEREIEATLASPSSDDLRLAELKRKKLQLKDEMERLRLAEPQKSLH</sequence>
<comment type="caution">
    <text evidence="2">The sequence shown here is derived from an EMBL/GenBank/DDBJ whole genome shotgun (WGS) entry which is preliminary data.</text>
</comment>
<dbReference type="InterPro" id="IPR038444">
    <property type="entry name" value="DUF465_sf"/>
</dbReference>
<accession>A0ABT7AI37</accession>
<gene>
    <name evidence="2" type="ORF">QNA08_08530</name>
</gene>
<dbReference type="Pfam" id="PF04325">
    <property type="entry name" value="DUF465"/>
    <property type="match status" value="1"/>
</dbReference>
<dbReference type="EMBL" id="JASJEV010000004">
    <property type="protein sequence ID" value="MDJ1158276.1"/>
    <property type="molecule type" value="Genomic_DNA"/>
</dbReference>
<feature type="coiled-coil region" evidence="1">
    <location>
        <begin position="7"/>
        <end position="55"/>
    </location>
</feature>
<organism evidence="2 3">
    <name type="scientific">Chelatococcus albus</name>
    <dbReference type="NCBI Taxonomy" id="3047466"/>
    <lineage>
        <taxon>Bacteria</taxon>
        <taxon>Pseudomonadati</taxon>
        <taxon>Pseudomonadota</taxon>
        <taxon>Alphaproteobacteria</taxon>
        <taxon>Hyphomicrobiales</taxon>
        <taxon>Chelatococcaceae</taxon>
        <taxon>Chelatococcus</taxon>
    </lineage>
</organism>
<dbReference type="Proteomes" id="UP001321492">
    <property type="component" value="Unassembled WGS sequence"/>
</dbReference>
<dbReference type="RefSeq" id="WP_283740268.1">
    <property type="nucleotide sequence ID" value="NZ_JASJEV010000004.1"/>
</dbReference>
<evidence type="ECO:0000313" key="3">
    <source>
        <dbReference type="Proteomes" id="UP001321492"/>
    </source>
</evidence>
<dbReference type="InterPro" id="IPR007420">
    <property type="entry name" value="DUF465"/>
</dbReference>
<evidence type="ECO:0000256" key="1">
    <source>
        <dbReference type="SAM" id="Coils"/>
    </source>
</evidence>
<protein>
    <submittedName>
        <fullName evidence="2">DUF465 domain-containing protein</fullName>
    </submittedName>
</protein>
<keyword evidence="3" id="KW-1185">Reference proteome</keyword>